<sequence>MPKFRSKIKKVTLDDVPGFFFMSLFHLKAKENTACITLTLDAPV</sequence>
<protein>
    <submittedName>
        <fullName evidence="1">Uncharacterized protein</fullName>
    </submittedName>
</protein>
<organism evidence="1 3">
    <name type="scientific">Bacillus paralicheniformis</name>
    <dbReference type="NCBI Taxonomy" id="1648923"/>
    <lineage>
        <taxon>Bacteria</taxon>
        <taxon>Bacillati</taxon>
        <taxon>Bacillota</taxon>
        <taxon>Bacilli</taxon>
        <taxon>Bacillales</taxon>
        <taxon>Bacillaceae</taxon>
        <taxon>Bacillus</taxon>
    </lineage>
</organism>
<gene>
    <name evidence="1" type="ORF">B4121_1187</name>
    <name evidence="2" type="ORF">CHCC15381_2204</name>
</gene>
<dbReference type="EMBL" id="NILF01000037">
    <property type="protein sequence ID" value="TWL38317.1"/>
    <property type="molecule type" value="Genomic_DNA"/>
</dbReference>
<reference evidence="2 4" key="2">
    <citation type="submission" date="2019-06" db="EMBL/GenBank/DDBJ databases">
        <title>Genome sequence analysis of &gt;100 Bacillus licheniformis strains suggests intrinsic resistance to this species.</title>
        <authorList>
            <person name="Wels M."/>
            <person name="Siezen R.J."/>
            <person name="Johansen E."/>
            <person name="Stuer-Lauridsen B."/>
            <person name="Bjerre K."/>
            <person name="Nielsen B.K.K."/>
        </authorList>
    </citation>
    <scope>NUCLEOTIDE SEQUENCE [LARGE SCALE GENOMIC DNA]</scope>
    <source>
        <strain evidence="2 4">BAC-15381</strain>
    </source>
</reference>
<comment type="caution">
    <text evidence="1">The sequence shown here is derived from an EMBL/GenBank/DDBJ whole genome shotgun (WGS) entry which is preliminary data.</text>
</comment>
<dbReference type="EMBL" id="LKPO01000008">
    <property type="protein sequence ID" value="OLF95625.1"/>
    <property type="molecule type" value="Genomic_DNA"/>
</dbReference>
<evidence type="ECO:0000313" key="2">
    <source>
        <dbReference type="EMBL" id="TWL38317.1"/>
    </source>
</evidence>
<dbReference type="Proteomes" id="UP000185604">
    <property type="component" value="Unassembled WGS sequence"/>
</dbReference>
<name>A0A6I7UAT1_9BACI</name>
<keyword evidence="4" id="KW-1185">Reference proteome</keyword>
<dbReference type="AlphaFoldDB" id="A0A6I7UAT1"/>
<reference evidence="1 3" key="1">
    <citation type="journal article" date="2016" name="Front. Microbiol.">
        <title>High-Level Heat Resistance of Spores of Bacillus amyloliquefaciens and Bacillus licheniformis Results from the Presence of a spoVA Operon in a Tn1546 Transposon.</title>
        <authorList>
            <person name="Berendsen E.M."/>
            <person name="Koning R.A."/>
            <person name="Boekhorst J."/>
            <person name="de Jong A."/>
            <person name="Kuipers O.P."/>
            <person name="Wells-Bennik M.H."/>
        </authorList>
    </citation>
    <scope>NUCLEOTIDE SEQUENCE [LARGE SCALE GENOMIC DNA]</scope>
    <source>
        <strain evidence="1 3">B4121</strain>
    </source>
</reference>
<evidence type="ECO:0000313" key="1">
    <source>
        <dbReference type="EMBL" id="OLF95625.1"/>
    </source>
</evidence>
<evidence type="ECO:0000313" key="3">
    <source>
        <dbReference type="Proteomes" id="UP000185604"/>
    </source>
</evidence>
<evidence type="ECO:0000313" key="4">
    <source>
        <dbReference type="Proteomes" id="UP000429980"/>
    </source>
</evidence>
<accession>A0A6I7UAT1</accession>
<dbReference type="Proteomes" id="UP000429980">
    <property type="component" value="Unassembled WGS sequence"/>
</dbReference>
<proteinExistence type="predicted"/>